<evidence type="ECO:0000313" key="8">
    <source>
        <dbReference type="Proteomes" id="UP000824890"/>
    </source>
</evidence>
<evidence type="ECO:0000256" key="2">
    <source>
        <dbReference type="ARBA" id="ARBA00022723"/>
    </source>
</evidence>
<evidence type="ECO:0000256" key="1">
    <source>
        <dbReference type="ARBA" id="ARBA00022481"/>
    </source>
</evidence>
<dbReference type="Gene3D" id="3.30.70.100">
    <property type="match status" value="3"/>
</dbReference>
<keyword evidence="4" id="KW-0636">Prenylation</keyword>
<evidence type="ECO:0000256" key="5">
    <source>
        <dbReference type="ARBA" id="ARBA00024045"/>
    </source>
</evidence>
<proteinExistence type="inferred from homology"/>
<evidence type="ECO:0000256" key="4">
    <source>
        <dbReference type="ARBA" id="ARBA00023289"/>
    </source>
</evidence>
<dbReference type="PROSITE" id="PS50846">
    <property type="entry name" value="HMA_2"/>
    <property type="match status" value="3"/>
</dbReference>
<dbReference type="InterPro" id="IPR006121">
    <property type="entry name" value="HMA_dom"/>
</dbReference>
<dbReference type="Proteomes" id="UP000824890">
    <property type="component" value="Unassembled WGS sequence"/>
</dbReference>
<organism evidence="7 8">
    <name type="scientific">Brassica napus</name>
    <name type="common">Rape</name>
    <dbReference type="NCBI Taxonomy" id="3708"/>
    <lineage>
        <taxon>Eukaryota</taxon>
        <taxon>Viridiplantae</taxon>
        <taxon>Streptophyta</taxon>
        <taxon>Embryophyta</taxon>
        <taxon>Tracheophyta</taxon>
        <taxon>Spermatophyta</taxon>
        <taxon>Magnoliopsida</taxon>
        <taxon>eudicotyledons</taxon>
        <taxon>Gunneridae</taxon>
        <taxon>Pentapetalae</taxon>
        <taxon>rosids</taxon>
        <taxon>malvids</taxon>
        <taxon>Brassicales</taxon>
        <taxon>Brassicaceae</taxon>
        <taxon>Brassiceae</taxon>
        <taxon>Brassica</taxon>
    </lineage>
</organism>
<dbReference type="Pfam" id="PF00403">
    <property type="entry name" value="HMA"/>
    <property type="match status" value="2"/>
</dbReference>
<keyword evidence="3" id="KW-0449">Lipoprotein</keyword>
<comment type="similarity">
    <text evidence="5">Belongs to the HIPP family.</text>
</comment>
<gene>
    <name evidence="7" type="ORF">HID58_005279</name>
</gene>
<dbReference type="PANTHER" id="PTHR45811">
    <property type="entry name" value="COPPER TRANSPORT PROTEIN FAMILY-RELATED"/>
    <property type="match status" value="1"/>
</dbReference>
<evidence type="ECO:0000256" key="3">
    <source>
        <dbReference type="ARBA" id="ARBA00023288"/>
    </source>
</evidence>
<sequence length="341" mass="38482">MLKSVLQLSVHEERIRKKVWATVSKFSGVTSITMDDKTGKMTVVGEVDVPVIVKKLRKICNAEIVTVEVVKPPEKKPEPEKPAEIVAFPVTHFSYPYQYHSSYANSYYQPCDNYRVVVEESNTCKSVLQLSVHEERIRKKVWATVSKFSGVTSITMDDKTGKMTVVGEVDVPVIVKKLRKICNAEIVTVEVVKPPEKKPEPEKPAEIVAFPKSVLQLSVHEERIRKKVWATVSKFSGVTSIAMDDKTGKMTVVGEVDVPIIIKKLRKICNAELVTVEVVKAPEKKPEPEKPTPDKPAEMVAFPVMHFNNPYQYHSSYANSYYQPCDNYRVVVEEPNTCVVM</sequence>
<accession>A0ABQ8E8S3</accession>
<reference evidence="7 8" key="1">
    <citation type="submission" date="2021-05" db="EMBL/GenBank/DDBJ databases">
        <title>Genome Assembly of Synthetic Allotetraploid Brassica napus Reveals Homoeologous Exchanges between Subgenomes.</title>
        <authorList>
            <person name="Davis J.T."/>
        </authorList>
    </citation>
    <scope>NUCLEOTIDE SEQUENCE [LARGE SCALE GENOMIC DNA]</scope>
    <source>
        <strain evidence="8">cv. Da-Ae</strain>
        <tissue evidence="7">Seedling</tissue>
    </source>
</reference>
<dbReference type="EMBL" id="JAGKQM010000002">
    <property type="protein sequence ID" value="KAH0937818.1"/>
    <property type="molecule type" value="Genomic_DNA"/>
</dbReference>
<evidence type="ECO:0000313" key="7">
    <source>
        <dbReference type="EMBL" id="KAH0937818.1"/>
    </source>
</evidence>
<dbReference type="PANTHER" id="PTHR45811:SF55">
    <property type="entry name" value="HMA DOMAIN-CONTAINING PROTEIN"/>
    <property type="match status" value="1"/>
</dbReference>
<protein>
    <recommendedName>
        <fullName evidence="6">HMA domain-containing protein</fullName>
    </recommendedName>
</protein>
<keyword evidence="8" id="KW-1185">Reference proteome</keyword>
<feature type="domain" description="HMA" evidence="6">
    <location>
        <begin position="1"/>
        <end position="68"/>
    </location>
</feature>
<dbReference type="InterPro" id="IPR051863">
    <property type="entry name" value="HIPP"/>
</dbReference>
<feature type="domain" description="HMA" evidence="6">
    <location>
        <begin position="210"/>
        <end position="277"/>
    </location>
</feature>
<name>A0ABQ8E8S3_BRANA</name>
<comment type="caution">
    <text evidence="7">The sequence shown here is derived from an EMBL/GenBank/DDBJ whole genome shotgun (WGS) entry which is preliminary data.</text>
</comment>
<keyword evidence="1" id="KW-0488">Methylation</keyword>
<keyword evidence="2" id="KW-0479">Metal-binding</keyword>
<feature type="domain" description="HMA" evidence="6">
    <location>
        <begin position="123"/>
        <end position="190"/>
    </location>
</feature>
<evidence type="ECO:0000259" key="6">
    <source>
        <dbReference type="PROSITE" id="PS50846"/>
    </source>
</evidence>